<gene>
    <name evidence="1" type="ORF">CFBP6624_24260</name>
</gene>
<name>A0AAE6BT88_AGRTU</name>
<accession>A0AAE6BT88</accession>
<proteinExistence type="predicted"/>
<evidence type="ECO:0000313" key="2">
    <source>
        <dbReference type="Proteomes" id="UP000298646"/>
    </source>
</evidence>
<dbReference type="EMBL" id="CP039908">
    <property type="protein sequence ID" value="QCM03240.1"/>
    <property type="molecule type" value="Genomic_DNA"/>
</dbReference>
<evidence type="ECO:0000313" key="1">
    <source>
        <dbReference type="EMBL" id="QCM03240.1"/>
    </source>
</evidence>
<protein>
    <submittedName>
        <fullName evidence="1">Uncharacterized protein</fullName>
    </submittedName>
</protein>
<sequence>MKTDWNVVRNLMNAAIDACERIEASGYVEADRDAVIDIAGQEVSVHDLLVSAWTYPEKLRYQIIRERHDAGGDLPYVPETARILLAMSQAAAELVNAGDVTPAEEKLRKMIAWFDSHLASGIEAATANRKKA</sequence>
<organism evidence="1 2">
    <name type="scientific">Agrobacterium tumefaciens</name>
    <dbReference type="NCBI Taxonomy" id="358"/>
    <lineage>
        <taxon>Bacteria</taxon>
        <taxon>Pseudomonadati</taxon>
        <taxon>Pseudomonadota</taxon>
        <taxon>Alphaproteobacteria</taxon>
        <taxon>Hyphomicrobiales</taxon>
        <taxon>Rhizobiaceae</taxon>
        <taxon>Rhizobium/Agrobacterium group</taxon>
        <taxon>Agrobacterium</taxon>
        <taxon>Agrobacterium tumefaciens complex</taxon>
    </lineage>
</organism>
<dbReference type="Proteomes" id="UP000298646">
    <property type="component" value="Chromosome linear"/>
</dbReference>
<dbReference type="AlphaFoldDB" id="A0AAE6BT88"/>
<reference evidence="1 2" key="1">
    <citation type="submission" date="2019-04" db="EMBL/GenBank/DDBJ databases">
        <title>Complete genome sequence of Agrobacterium tumefaciens CFBP6624.</title>
        <authorList>
            <person name="Haryono M."/>
            <person name="Lin Y.-C."/>
            <person name="Lai E.-M."/>
            <person name="Kuo C.-H."/>
        </authorList>
    </citation>
    <scope>NUCLEOTIDE SEQUENCE [LARGE SCALE GENOMIC DNA]</scope>
    <source>
        <strain evidence="1 2">CFBP6624</strain>
    </source>
</reference>
<dbReference type="RefSeq" id="WP_137087940.1">
    <property type="nucleotide sequence ID" value="NZ_CP039908.1"/>
</dbReference>